<dbReference type="InterPro" id="IPR009081">
    <property type="entry name" value="PP-bd_ACP"/>
</dbReference>
<organism evidence="8 9">
    <name type="scientific">Metamycoplasma neophronis</name>
    <dbReference type="NCBI Taxonomy" id="872983"/>
    <lineage>
        <taxon>Bacteria</taxon>
        <taxon>Bacillati</taxon>
        <taxon>Mycoplasmatota</taxon>
        <taxon>Mycoplasmoidales</taxon>
        <taxon>Metamycoplasmataceae</taxon>
        <taxon>Metamycoplasma</taxon>
    </lineage>
</organism>
<keyword evidence="2" id="KW-0444">Lipid biosynthesis</keyword>
<proteinExistence type="predicted"/>
<dbReference type="RefSeq" id="WP_140914788.1">
    <property type="nucleotide sequence ID" value="NZ_VHHP01000003.1"/>
</dbReference>
<keyword evidence="3" id="KW-0597">Phosphoprotein</keyword>
<keyword evidence="4" id="KW-0276">Fatty acid metabolism</keyword>
<dbReference type="PANTHER" id="PTHR20863">
    <property type="entry name" value="ACYL CARRIER PROTEIN"/>
    <property type="match status" value="1"/>
</dbReference>
<evidence type="ECO:0000313" key="9">
    <source>
        <dbReference type="Proteomes" id="UP000316851"/>
    </source>
</evidence>
<keyword evidence="5" id="KW-0443">Lipid metabolism</keyword>
<evidence type="ECO:0000256" key="4">
    <source>
        <dbReference type="ARBA" id="ARBA00022832"/>
    </source>
</evidence>
<feature type="domain" description="Carrier" evidence="7">
    <location>
        <begin position="1"/>
        <end position="72"/>
    </location>
</feature>
<protein>
    <submittedName>
        <fullName evidence="8">Acyl carrier protein</fullName>
    </submittedName>
</protein>
<dbReference type="InterPro" id="IPR003231">
    <property type="entry name" value="ACP"/>
</dbReference>
<dbReference type="Proteomes" id="UP000316851">
    <property type="component" value="Unassembled WGS sequence"/>
</dbReference>
<dbReference type="InterPro" id="IPR036736">
    <property type="entry name" value="ACP-like_sf"/>
</dbReference>
<dbReference type="Pfam" id="PF00550">
    <property type="entry name" value="PP-binding"/>
    <property type="match status" value="1"/>
</dbReference>
<keyword evidence="6" id="KW-0275">Fatty acid biosynthesis</keyword>
<accession>A0ABY2Z033</accession>
<evidence type="ECO:0000256" key="5">
    <source>
        <dbReference type="ARBA" id="ARBA00023098"/>
    </source>
</evidence>
<keyword evidence="1" id="KW-0596">Phosphopantetheine</keyword>
<reference evidence="8" key="1">
    <citation type="submission" date="2019-06" db="EMBL/GenBank/DDBJ databases">
        <title>Mycoplasma neophronis type strain whole genome sequence.</title>
        <authorList>
            <person name="Spergser J."/>
        </authorList>
    </citation>
    <scope>NUCLEOTIDE SEQUENCE [LARGE SCALE GENOMIC DNA]</scope>
    <source>
        <strain evidence="8">DSM 24097</strain>
    </source>
</reference>
<evidence type="ECO:0000256" key="3">
    <source>
        <dbReference type="ARBA" id="ARBA00022553"/>
    </source>
</evidence>
<sequence length="74" mass="8531">MNAQEIIFKLLKCLTKTKFNLESNIKDLNIDSLDLVVLITDMEDKYNISITDEELMKLKTVGDIVNLLESKLEK</sequence>
<dbReference type="PROSITE" id="PS50075">
    <property type="entry name" value="CARRIER"/>
    <property type="match status" value="1"/>
</dbReference>
<evidence type="ECO:0000256" key="6">
    <source>
        <dbReference type="ARBA" id="ARBA00023160"/>
    </source>
</evidence>
<evidence type="ECO:0000256" key="2">
    <source>
        <dbReference type="ARBA" id="ARBA00022516"/>
    </source>
</evidence>
<dbReference type="SUPFAM" id="SSF47336">
    <property type="entry name" value="ACP-like"/>
    <property type="match status" value="1"/>
</dbReference>
<evidence type="ECO:0000259" key="7">
    <source>
        <dbReference type="PROSITE" id="PS50075"/>
    </source>
</evidence>
<evidence type="ECO:0000256" key="1">
    <source>
        <dbReference type="ARBA" id="ARBA00022450"/>
    </source>
</evidence>
<evidence type="ECO:0000313" key="8">
    <source>
        <dbReference type="EMBL" id="TPR54099.1"/>
    </source>
</evidence>
<gene>
    <name evidence="8" type="ORF">FJR74_01505</name>
</gene>
<dbReference type="Gene3D" id="1.10.1200.10">
    <property type="entry name" value="ACP-like"/>
    <property type="match status" value="1"/>
</dbReference>
<comment type="caution">
    <text evidence="8">The sequence shown here is derived from an EMBL/GenBank/DDBJ whole genome shotgun (WGS) entry which is preliminary data.</text>
</comment>
<name>A0ABY2Z033_9BACT</name>
<dbReference type="PANTHER" id="PTHR20863:SF76">
    <property type="entry name" value="CARRIER DOMAIN-CONTAINING PROTEIN"/>
    <property type="match status" value="1"/>
</dbReference>
<dbReference type="EMBL" id="VHHP01000003">
    <property type="protein sequence ID" value="TPR54099.1"/>
    <property type="molecule type" value="Genomic_DNA"/>
</dbReference>
<keyword evidence="9" id="KW-1185">Reference proteome</keyword>